<comment type="caution">
    <text evidence="6">The sequence shown here is derived from an EMBL/GenBank/DDBJ whole genome shotgun (WGS) entry which is preliminary data.</text>
</comment>
<dbReference type="Proteomes" id="UP000230750">
    <property type="component" value="Unassembled WGS sequence"/>
</dbReference>
<dbReference type="InterPro" id="IPR017853">
    <property type="entry name" value="GH"/>
</dbReference>
<dbReference type="SUPFAM" id="SSF51445">
    <property type="entry name" value="(Trans)glycosidases"/>
    <property type="match status" value="1"/>
</dbReference>
<feature type="chain" id="PRO_5013614160" evidence="5">
    <location>
        <begin position="20"/>
        <end position="165"/>
    </location>
</feature>
<evidence type="ECO:0000256" key="1">
    <source>
        <dbReference type="ARBA" id="ARBA00010838"/>
    </source>
</evidence>
<dbReference type="InterPro" id="IPR001360">
    <property type="entry name" value="Glyco_hydro_1"/>
</dbReference>
<gene>
    <name evidence="6" type="ORF">BSL78_02090</name>
</gene>
<evidence type="ECO:0000256" key="5">
    <source>
        <dbReference type="SAM" id="SignalP"/>
    </source>
</evidence>
<protein>
    <submittedName>
        <fullName evidence="6">Putative lactase-like protein</fullName>
    </submittedName>
</protein>
<dbReference type="AlphaFoldDB" id="A0A2G8LKX8"/>
<dbReference type="PROSITE" id="PS00653">
    <property type="entry name" value="GLYCOSYL_HYDROL_F1_2"/>
    <property type="match status" value="1"/>
</dbReference>
<accession>A0A2G8LKX8</accession>
<dbReference type="GO" id="GO:0005975">
    <property type="term" value="P:carbohydrate metabolic process"/>
    <property type="evidence" value="ECO:0007669"/>
    <property type="project" value="InterPro"/>
</dbReference>
<dbReference type="STRING" id="307972.A0A2G8LKX8"/>
<dbReference type="EMBL" id="MRZV01000044">
    <property type="protein sequence ID" value="PIK60916.1"/>
    <property type="molecule type" value="Genomic_DNA"/>
</dbReference>
<evidence type="ECO:0000313" key="6">
    <source>
        <dbReference type="EMBL" id="PIK60916.1"/>
    </source>
</evidence>
<dbReference type="PANTHER" id="PTHR10353">
    <property type="entry name" value="GLYCOSYL HYDROLASE"/>
    <property type="match status" value="1"/>
</dbReference>
<name>A0A2G8LKX8_STIJA</name>
<keyword evidence="5" id="KW-0732">Signal</keyword>
<feature type="signal peptide" evidence="5">
    <location>
        <begin position="1"/>
        <end position="19"/>
    </location>
</feature>
<proteinExistence type="inferred from homology"/>
<evidence type="ECO:0000256" key="2">
    <source>
        <dbReference type="ARBA" id="ARBA00022801"/>
    </source>
</evidence>
<organism evidence="6 7">
    <name type="scientific">Stichopus japonicus</name>
    <name type="common">Sea cucumber</name>
    <dbReference type="NCBI Taxonomy" id="307972"/>
    <lineage>
        <taxon>Eukaryota</taxon>
        <taxon>Metazoa</taxon>
        <taxon>Echinodermata</taxon>
        <taxon>Eleutherozoa</taxon>
        <taxon>Echinozoa</taxon>
        <taxon>Holothuroidea</taxon>
        <taxon>Aspidochirotacea</taxon>
        <taxon>Aspidochirotida</taxon>
        <taxon>Stichopodidae</taxon>
        <taxon>Apostichopus</taxon>
    </lineage>
</organism>
<keyword evidence="2" id="KW-0378">Hydrolase</keyword>
<dbReference type="InterPro" id="IPR033132">
    <property type="entry name" value="GH_1_N_CS"/>
</dbReference>
<evidence type="ECO:0000256" key="3">
    <source>
        <dbReference type="ARBA" id="ARBA00023295"/>
    </source>
</evidence>
<sequence length="165" mass="18577">MVSAFLPALLSMLLHISVAQDPYFVYPEVFNDTERDAFYYGTFPEDFQWSTATSSYQIEGAWDADGKGVNIWDTFSHETGNIVNDDNGDVACDSYNKYETDVSLISNMGVKYYRFSLSWSRLLPNGTIDNPSEAGLQYYNNLIDALLENGITLRSPSITGTYPRT</sequence>
<keyword evidence="3" id="KW-0326">Glycosidase</keyword>
<dbReference type="Gene3D" id="3.20.20.80">
    <property type="entry name" value="Glycosidases"/>
    <property type="match status" value="1"/>
</dbReference>
<dbReference type="PANTHER" id="PTHR10353:SF36">
    <property type="entry name" value="LP05116P"/>
    <property type="match status" value="1"/>
</dbReference>
<dbReference type="Pfam" id="PF00232">
    <property type="entry name" value="Glyco_hydro_1"/>
    <property type="match status" value="1"/>
</dbReference>
<comment type="similarity">
    <text evidence="1 4">Belongs to the glycosyl hydrolase 1 family.</text>
</comment>
<evidence type="ECO:0000256" key="4">
    <source>
        <dbReference type="RuleBase" id="RU003690"/>
    </source>
</evidence>
<dbReference type="GO" id="GO:0004553">
    <property type="term" value="F:hydrolase activity, hydrolyzing O-glycosyl compounds"/>
    <property type="evidence" value="ECO:0007669"/>
    <property type="project" value="InterPro"/>
</dbReference>
<evidence type="ECO:0000313" key="7">
    <source>
        <dbReference type="Proteomes" id="UP000230750"/>
    </source>
</evidence>
<reference evidence="6 7" key="1">
    <citation type="journal article" date="2017" name="PLoS Biol.">
        <title>The sea cucumber genome provides insights into morphological evolution and visceral regeneration.</title>
        <authorList>
            <person name="Zhang X."/>
            <person name="Sun L."/>
            <person name="Yuan J."/>
            <person name="Sun Y."/>
            <person name="Gao Y."/>
            <person name="Zhang L."/>
            <person name="Li S."/>
            <person name="Dai H."/>
            <person name="Hamel J.F."/>
            <person name="Liu C."/>
            <person name="Yu Y."/>
            <person name="Liu S."/>
            <person name="Lin W."/>
            <person name="Guo K."/>
            <person name="Jin S."/>
            <person name="Xu P."/>
            <person name="Storey K.B."/>
            <person name="Huan P."/>
            <person name="Zhang T."/>
            <person name="Zhou Y."/>
            <person name="Zhang J."/>
            <person name="Lin C."/>
            <person name="Li X."/>
            <person name="Xing L."/>
            <person name="Huo D."/>
            <person name="Sun M."/>
            <person name="Wang L."/>
            <person name="Mercier A."/>
            <person name="Li F."/>
            <person name="Yang H."/>
            <person name="Xiang J."/>
        </authorList>
    </citation>
    <scope>NUCLEOTIDE SEQUENCE [LARGE SCALE GENOMIC DNA]</scope>
    <source>
        <strain evidence="6">Shaxun</strain>
        <tissue evidence="6">Muscle</tissue>
    </source>
</reference>
<dbReference type="OrthoDB" id="65569at2759"/>
<keyword evidence="7" id="KW-1185">Reference proteome</keyword>